<dbReference type="SUPFAM" id="SSF103506">
    <property type="entry name" value="Mitochondrial carrier"/>
    <property type="match status" value="1"/>
</dbReference>
<organism evidence="13 14">
    <name type="scientific">Ciona savignyi</name>
    <name type="common">Pacific transparent sea squirt</name>
    <dbReference type="NCBI Taxonomy" id="51511"/>
    <lineage>
        <taxon>Eukaryota</taxon>
        <taxon>Metazoa</taxon>
        <taxon>Chordata</taxon>
        <taxon>Tunicata</taxon>
        <taxon>Ascidiacea</taxon>
        <taxon>Phlebobranchia</taxon>
        <taxon>Cionidae</taxon>
        <taxon>Ciona</taxon>
    </lineage>
</organism>
<dbReference type="FunCoup" id="H2YXY0">
    <property type="interactions" value="156"/>
</dbReference>
<evidence type="ECO:0000256" key="5">
    <source>
        <dbReference type="ARBA" id="ARBA00022737"/>
    </source>
</evidence>
<dbReference type="InterPro" id="IPR018108">
    <property type="entry name" value="MCP_transmembrane"/>
</dbReference>
<dbReference type="PANTHER" id="PTHR21252:SF2">
    <property type="entry name" value="MITOCHONDRIAL OUTER MEMBRANE PROTEIN SLC25A46"/>
    <property type="match status" value="1"/>
</dbReference>
<evidence type="ECO:0000313" key="14">
    <source>
        <dbReference type="Proteomes" id="UP000007875"/>
    </source>
</evidence>
<evidence type="ECO:0000256" key="12">
    <source>
        <dbReference type="SAM" id="MobiDB-lite"/>
    </source>
</evidence>
<dbReference type="HOGENOM" id="CLU_047010_1_0_1"/>
<evidence type="ECO:0000256" key="2">
    <source>
        <dbReference type="ARBA" id="ARBA00006375"/>
    </source>
</evidence>
<dbReference type="GO" id="GO:0005741">
    <property type="term" value="C:mitochondrial outer membrane"/>
    <property type="evidence" value="ECO:0007669"/>
    <property type="project" value="UniProtKB-SubCell"/>
</dbReference>
<comment type="subcellular location">
    <subcellularLocation>
        <location evidence="1">Mitochondrion outer membrane</location>
        <topology evidence="1">Multi-pass membrane protein</topology>
    </subcellularLocation>
</comment>
<evidence type="ECO:0000256" key="6">
    <source>
        <dbReference type="ARBA" id="ARBA00022787"/>
    </source>
</evidence>
<evidence type="ECO:0000256" key="9">
    <source>
        <dbReference type="ARBA" id="ARBA00023136"/>
    </source>
</evidence>
<feature type="compositionally biased region" description="Polar residues" evidence="12">
    <location>
        <begin position="30"/>
        <end position="40"/>
    </location>
</feature>
<evidence type="ECO:0000256" key="7">
    <source>
        <dbReference type="ARBA" id="ARBA00022989"/>
    </source>
</evidence>
<dbReference type="PANTHER" id="PTHR21252">
    <property type="entry name" value="TB1 PROTEIN-RELATED"/>
    <property type="match status" value="1"/>
</dbReference>
<sequence length="465" mass="51965">MRSSERRRKKELSHGPSYNRLHGAPPSARLRSSTSSPTISNRHRVRFDDGPQEVHTIDGASQFSKPARTIRNFFDQGVPSNDVELEDVMRHYGINEANDNHTFSYSDRPHVTPTPSNEHNQRLASVAISVSSGVGNFLLAFPCQVLRRQCQINHIGKKYHLTPFTIISVAANLQRAQGFSCLWKGIGSRLWINVIEIGSESLISELSSGKLPREVGSNPTIRSLSSHLLLKLISSAIVAPFFSVHLVESVQSEITSEAPGIFSCIAEGFCRLFGVGRIQSPLLVPFRRLIIPTVLHSLLRYMLSSVIQQLILYLMRMYAKRQHELRLTRLQPRSPVFHTGDPPTLVTPPLTPVDPPSSLLTVHYPELLSGFLADMIADVILYPMETVLHRLHIQGTRSIIDNTDTGRGFMPVSSRHEGFFDCWSTTVSNEGYTGLYRGFGAMTLQYTLRYAVLRLTKLVLEIGSG</sequence>
<dbReference type="InParanoid" id="H2YXY0"/>
<dbReference type="OMA" id="RQCQVNH"/>
<dbReference type="InterPro" id="IPR023395">
    <property type="entry name" value="MCP_dom_sf"/>
</dbReference>
<name>H2YXY0_CIOSA</name>
<keyword evidence="6" id="KW-1000">Mitochondrion outer membrane</keyword>
<protein>
    <recommendedName>
        <fullName evidence="15">Solute carrier family 25 member 46</fullName>
    </recommendedName>
</protein>
<reference evidence="13" key="2">
    <citation type="submission" date="2025-08" db="UniProtKB">
        <authorList>
            <consortium name="Ensembl"/>
        </authorList>
    </citation>
    <scope>IDENTIFICATION</scope>
</reference>
<evidence type="ECO:0000256" key="11">
    <source>
        <dbReference type="RuleBase" id="RU000488"/>
    </source>
</evidence>
<keyword evidence="9 10" id="KW-0472">Membrane</keyword>
<evidence type="ECO:0000256" key="4">
    <source>
        <dbReference type="ARBA" id="ARBA00022692"/>
    </source>
</evidence>
<dbReference type="Ensembl" id="ENSCSAVT00000010315.1">
    <property type="protein sequence ID" value="ENSCSAVP00000010191.1"/>
    <property type="gene ID" value="ENSCSAVG00000006016.1"/>
</dbReference>
<evidence type="ECO:0008006" key="15">
    <source>
        <dbReference type="Google" id="ProtNLM"/>
    </source>
</evidence>
<evidence type="ECO:0000256" key="3">
    <source>
        <dbReference type="ARBA" id="ARBA00022448"/>
    </source>
</evidence>
<keyword evidence="7" id="KW-1133">Transmembrane helix</keyword>
<feature type="region of interest" description="Disordered" evidence="12">
    <location>
        <begin position="1"/>
        <end position="44"/>
    </location>
</feature>
<evidence type="ECO:0000256" key="10">
    <source>
        <dbReference type="PROSITE-ProRule" id="PRU00282"/>
    </source>
</evidence>
<evidence type="ECO:0000256" key="8">
    <source>
        <dbReference type="ARBA" id="ARBA00023128"/>
    </source>
</evidence>
<comment type="similarity">
    <text evidence="2 11">Belongs to the mitochondrial carrier (TC 2.A.29) family.</text>
</comment>
<dbReference type="InterPro" id="IPR039158">
    <property type="entry name" value="SLC25A46"/>
</dbReference>
<dbReference type="Pfam" id="PF00153">
    <property type="entry name" value="Mito_carr"/>
    <property type="match status" value="2"/>
</dbReference>
<keyword evidence="8" id="KW-0496">Mitochondrion</keyword>
<dbReference type="GO" id="GO:0090149">
    <property type="term" value="P:mitochondrial membrane fission"/>
    <property type="evidence" value="ECO:0007669"/>
    <property type="project" value="InterPro"/>
</dbReference>
<feature type="compositionally biased region" description="Basic residues" evidence="12">
    <location>
        <begin position="1"/>
        <end position="11"/>
    </location>
</feature>
<reference evidence="14" key="1">
    <citation type="submission" date="2003-08" db="EMBL/GenBank/DDBJ databases">
        <authorList>
            <person name="Birren B."/>
            <person name="Nusbaum C."/>
            <person name="Abebe A."/>
            <person name="Abouelleil A."/>
            <person name="Adekoya E."/>
            <person name="Ait-zahra M."/>
            <person name="Allen N."/>
            <person name="Allen T."/>
            <person name="An P."/>
            <person name="Anderson M."/>
            <person name="Anderson S."/>
            <person name="Arachchi H."/>
            <person name="Armbruster J."/>
            <person name="Bachantsang P."/>
            <person name="Baldwin J."/>
            <person name="Barry A."/>
            <person name="Bayul T."/>
            <person name="Blitshsteyn B."/>
            <person name="Bloom T."/>
            <person name="Blye J."/>
            <person name="Boguslavskiy L."/>
            <person name="Borowsky M."/>
            <person name="Boukhgalter B."/>
            <person name="Brunache A."/>
            <person name="Butler J."/>
            <person name="Calixte N."/>
            <person name="Calvo S."/>
            <person name="Camarata J."/>
            <person name="Campo K."/>
            <person name="Chang J."/>
            <person name="Cheshatsang Y."/>
            <person name="Citroen M."/>
            <person name="Collymore A."/>
            <person name="Considine T."/>
            <person name="Cook A."/>
            <person name="Cooke P."/>
            <person name="Corum B."/>
            <person name="Cuomo C."/>
            <person name="David R."/>
            <person name="Dawoe T."/>
            <person name="Degray S."/>
            <person name="Dodge S."/>
            <person name="Dooley K."/>
            <person name="Dorje P."/>
            <person name="Dorjee K."/>
            <person name="Dorris L."/>
            <person name="Duffey N."/>
            <person name="Dupes A."/>
            <person name="Elkins T."/>
            <person name="Engels R."/>
            <person name="Erickson J."/>
            <person name="Farina A."/>
            <person name="Faro S."/>
            <person name="Ferreira P."/>
            <person name="Fischer H."/>
            <person name="Fitzgerald M."/>
            <person name="Foley K."/>
            <person name="Gage D."/>
            <person name="Galagan J."/>
            <person name="Gearin G."/>
            <person name="Gnerre S."/>
            <person name="Gnirke A."/>
            <person name="Goyette A."/>
            <person name="Graham J."/>
            <person name="Grandbois E."/>
            <person name="Gyaltsen K."/>
            <person name="Hafez N."/>
            <person name="Hagopian D."/>
            <person name="Hagos B."/>
            <person name="Hall J."/>
            <person name="Hatcher B."/>
            <person name="Heller A."/>
            <person name="Higgins H."/>
            <person name="Honan T."/>
            <person name="Horn A."/>
            <person name="Houde N."/>
            <person name="Hughes L."/>
            <person name="Hulme W."/>
            <person name="Husby E."/>
            <person name="Iliev I."/>
            <person name="Jaffe D."/>
            <person name="Jones C."/>
            <person name="Kamal M."/>
            <person name="Kamat A."/>
            <person name="Kamvysselis M."/>
            <person name="Karlsson E."/>
            <person name="Kells C."/>
            <person name="Kieu A."/>
            <person name="Kisner P."/>
            <person name="Kodira C."/>
            <person name="Kulbokas E."/>
            <person name="Labutti K."/>
            <person name="Lama D."/>
            <person name="Landers T."/>
            <person name="Leger J."/>
            <person name="Levine S."/>
            <person name="Lewis D."/>
            <person name="Lewis T."/>
            <person name="Lindblad-toh K."/>
            <person name="Liu X."/>
            <person name="Lokyitsang T."/>
            <person name="Lokyitsang Y."/>
            <person name="Lucien O."/>
            <person name="Lui A."/>
            <person name="Ma L.J."/>
            <person name="Mabbitt R."/>
            <person name="Macdonald J."/>
            <person name="Maclean C."/>
            <person name="Major J."/>
            <person name="Manning J."/>
            <person name="Marabella R."/>
            <person name="Maru K."/>
            <person name="Matthews C."/>
            <person name="Mauceli E."/>
            <person name="Mccarthy M."/>
            <person name="Mcdonough S."/>
            <person name="Mcghee T."/>
            <person name="Meldrim J."/>
            <person name="Meneus L."/>
            <person name="Mesirov J."/>
            <person name="Mihalev A."/>
            <person name="Mihova T."/>
            <person name="Mikkelsen T."/>
            <person name="Mlenga V."/>
            <person name="Moru K."/>
            <person name="Mozes J."/>
            <person name="Mulrain L."/>
            <person name="Munson G."/>
            <person name="Naylor J."/>
            <person name="Newes C."/>
            <person name="Nguyen C."/>
            <person name="Nguyen N."/>
            <person name="Nguyen T."/>
            <person name="Nicol R."/>
            <person name="Nielsen C."/>
            <person name="Nizzari M."/>
            <person name="Norbu C."/>
            <person name="Norbu N."/>
            <person name="O'donnell P."/>
            <person name="Okoawo O."/>
            <person name="O'leary S."/>
            <person name="Omotosho B."/>
            <person name="O'neill K."/>
            <person name="Osman S."/>
            <person name="Parker S."/>
            <person name="Perrin D."/>
            <person name="Phunkhang P."/>
            <person name="Piqani B."/>
            <person name="Purcell S."/>
            <person name="Rachupka T."/>
            <person name="Ramasamy U."/>
            <person name="Rameau R."/>
            <person name="Ray V."/>
            <person name="Raymond C."/>
            <person name="Retta R."/>
            <person name="Richardson S."/>
            <person name="Rise C."/>
            <person name="Rodriguez J."/>
            <person name="Rogers J."/>
            <person name="Rogov P."/>
            <person name="Rutman M."/>
            <person name="Schupbach R."/>
            <person name="Seaman C."/>
            <person name="Settipalli S."/>
            <person name="Sharpe T."/>
            <person name="Sheridan J."/>
            <person name="Sherpa N."/>
            <person name="Shi J."/>
            <person name="Smirnov S."/>
            <person name="Smith C."/>
            <person name="Sougnez C."/>
            <person name="Spencer B."/>
            <person name="Stalker J."/>
            <person name="Stange-thomann N."/>
            <person name="Stavropoulos S."/>
            <person name="Stetson K."/>
            <person name="Stone C."/>
            <person name="Stone S."/>
            <person name="Stubbs M."/>
            <person name="Talamas J."/>
            <person name="Tchuinga P."/>
            <person name="Tenzing P."/>
            <person name="Tesfaye S."/>
            <person name="Theodore J."/>
            <person name="Thoulutsang Y."/>
            <person name="Topham K."/>
            <person name="Towey S."/>
            <person name="Tsamla T."/>
            <person name="Tsomo N."/>
            <person name="Vallee D."/>
            <person name="Vassiliev H."/>
            <person name="Venkataraman V."/>
            <person name="Vinson J."/>
            <person name="Vo A."/>
            <person name="Wade C."/>
            <person name="Wang S."/>
            <person name="Wangchuk T."/>
            <person name="Wangdi T."/>
            <person name="Whittaker C."/>
            <person name="Wilkinson J."/>
            <person name="Wu Y."/>
            <person name="Wyman D."/>
            <person name="Yadav S."/>
            <person name="Yang S."/>
            <person name="Yang X."/>
            <person name="Yeager S."/>
            <person name="Yee E."/>
            <person name="Young G."/>
            <person name="Zainoun J."/>
            <person name="Zembeck L."/>
            <person name="Zimmer A."/>
            <person name="Zody M."/>
            <person name="Lander E."/>
        </authorList>
    </citation>
    <scope>NUCLEOTIDE SEQUENCE [LARGE SCALE GENOMIC DNA]</scope>
</reference>
<dbReference type="PROSITE" id="PS50920">
    <property type="entry name" value="SOLCAR"/>
    <property type="match status" value="1"/>
</dbReference>
<evidence type="ECO:0000256" key="1">
    <source>
        <dbReference type="ARBA" id="ARBA00004374"/>
    </source>
</evidence>
<dbReference type="Proteomes" id="UP000007875">
    <property type="component" value="Unassembled WGS sequence"/>
</dbReference>
<evidence type="ECO:0000313" key="13">
    <source>
        <dbReference type="Ensembl" id="ENSCSAVP00000010191.1"/>
    </source>
</evidence>
<proteinExistence type="inferred from homology"/>
<keyword evidence="4 10" id="KW-0812">Transmembrane</keyword>
<feature type="repeat" description="Solcar" evidence="10">
    <location>
        <begin position="361"/>
        <end position="463"/>
    </location>
</feature>
<dbReference type="AlphaFoldDB" id="H2YXY0"/>
<keyword evidence="5" id="KW-0677">Repeat</keyword>
<keyword evidence="3 11" id="KW-0813">Transport</keyword>
<dbReference type="eggNOG" id="KOG2954">
    <property type="taxonomic scope" value="Eukaryota"/>
</dbReference>
<dbReference type="Gene3D" id="1.50.40.10">
    <property type="entry name" value="Mitochondrial carrier domain"/>
    <property type="match status" value="2"/>
</dbReference>
<keyword evidence="14" id="KW-1185">Reference proteome</keyword>
<accession>H2YXY0</accession>
<dbReference type="GeneTree" id="ENSGT00390000015874"/>
<reference evidence="13" key="3">
    <citation type="submission" date="2025-09" db="UniProtKB">
        <authorList>
            <consortium name="Ensembl"/>
        </authorList>
    </citation>
    <scope>IDENTIFICATION</scope>
</reference>